<evidence type="ECO:0000256" key="7">
    <source>
        <dbReference type="ARBA" id="ARBA00023180"/>
    </source>
</evidence>
<evidence type="ECO:0000256" key="6">
    <source>
        <dbReference type="ARBA" id="ARBA00023136"/>
    </source>
</evidence>
<dbReference type="InterPro" id="IPR016187">
    <property type="entry name" value="CTDL_fold"/>
</dbReference>
<dbReference type="PANTHER" id="PTHR22800">
    <property type="entry name" value="C-TYPE LECTIN PROTEINS"/>
    <property type="match status" value="1"/>
</dbReference>
<accession>A0A5N3VKZ3</accession>
<keyword evidence="4" id="KW-0735">Signal-anchor</keyword>
<gene>
    <name evidence="11" type="ORF">FD754_014804</name>
</gene>
<dbReference type="EMBL" id="VCEA01000002">
    <property type="protein sequence ID" value="KAB0349947.1"/>
    <property type="molecule type" value="Genomic_DNA"/>
</dbReference>
<dbReference type="InterPro" id="IPR016186">
    <property type="entry name" value="C-type_lectin-like/link_sf"/>
</dbReference>
<sequence length="246" mass="28388">MQNKVFVNKQEVTHTELKFPRSQRKQKRPKTNERNVASSEHQARHMELKSPRFSLFQYRKWLFREKRKVSHHRSAKWQVIAWSLGILCVVLIITLRVLLANLFSGREDQNQKISTIPTLSSKNGECSCDLCSTHWIGFGNSFYHLSSKARTWVESQAACAELNSHLLKTDNKEELEILSLLEAKGWIGLQINESSESWLWEDGTTVNESLLELLEMYHDGCAYIEGNYVYAAKCSSGKSYICELTI</sequence>
<dbReference type="GO" id="GO:0045954">
    <property type="term" value="P:positive regulation of natural killer cell mediated cytotoxicity"/>
    <property type="evidence" value="ECO:0007669"/>
    <property type="project" value="TreeGrafter"/>
</dbReference>
<dbReference type="GO" id="GO:0002223">
    <property type="term" value="P:stimulatory C-type lectin receptor signaling pathway"/>
    <property type="evidence" value="ECO:0007669"/>
    <property type="project" value="TreeGrafter"/>
</dbReference>
<evidence type="ECO:0000256" key="4">
    <source>
        <dbReference type="ARBA" id="ARBA00022968"/>
    </source>
</evidence>
<dbReference type="GO" id="GO:0016020">
    <property type="term" value="C:membrane"/>
    <property type="evidence" value="ECO:0007669"/>
    <property type="project" value="UniProtKB-SubCell"/>
</dbReference>
<name>A0A5N3VKZ3_MUNMU</name>
<evidence type="ECO:0000259" key="10">
    <source>
        <dbReference type="PROSITE" id="PS50041"/>
    </source>
</evidence>
<evidence type="ECO:0000256" key="8">
    <source>
        <dbReference type="SAM" id="MobiDB-lite"/>
    </source>
</evidence>
<dbReference type="InterPro" id="IPR001304">
    <property type="entry name" value="C-type_lectin-like"/>
</dbReference>
<dbReference type="PROSITE" id="PS50041">
    <property type="entry name" value="C_TYPE_LECTIN_2"/>
    <property type="match status" value="1"/>
</dbReference>
<dbReference type="PANTHER" id="PTHR22800:SF250">
    <property type="entry name" value="KILLER CELL LECTIN-LIKE RECEPTOR SUBFAMILY I MEMBER 1"/>
    <property type="match status" value="1"/>
</dbReference>
<dbReference type="CDD" id="cd03593">
    <property type="entry name" value="CLECT_NK_receptors_like"/>
    <property type="match status" value="1"/>
</dbReference>
<dbReference type="Pfam" id="PF00059">
    <property type="entry name" value="Lectin_C"/>
    <property type="match status" value="1"/>
</dbReference>
<keyword evidence="6 9" id="KW-0472">Membrane</keyword>
<keyword evidence="3" id="KW-0430">Lectin</keyword>
<evidence type="ECO:0000313" key="12">
    <source>
        <dbReference type="Proteomes" id="UP000326458"/>
    </source>
</evidence>
<dbReference type="SMART" id="SM00034">
    <property type="entry name" value="CLECT"/>
    <property type="match status" value="1"/>
</dbReference>
<dbReference type="Gene3D" id="3.10.100.10">
    <property type="entry name" value="Mannose-Binding Protein A, subunit A"/>
    <property type="match status" value="1"/>
</dbReference>
<keyword evidence="5 9" id="KW-1133">Transmembrane helix</keyword>
<organism evidence="11 12">
    <name type="scientific">Muntiacus muntjak</name>
    <name type="common">Barking deer</name>
    <name type="synonym">Indian muntjac</name>
    <dbReference type="NCBI Taxonomy" id="9888"/>
    <lineage>
        <taxon>Eukaryota</taxon>
        <taxon>Metazoa</taxon>
        <taxon>Chordata</taxon>
        <taxon>Craniata</taxon>
        <taxon>Vertebrata</taxon>
        <taxon>Euteleostomi</taxon>
        <taxon>Mammalia</taxon>
        <taxon>Eutheria</taxon>
        <taxon>Laurasiatheria</taxon>
        <taxon>Artiodactyla</taxon>
        <taxon>Ruminantia</taxon>
        <taxon>Pecora</taxon>
        <taxon>Cervidae</taxon>
        <taxon>Muntiacinae</taxon>
        <taxon>Muntiacus</taxon>
    </lineage>
</organism>
<evidence type="ECO:0000256" key="1">
    <source>
        <dbReference type="ARBA" id="ARBA00004606"/>
    </source>
</evidence>
<keyword evidence="7" id="KW-0325">Glycoprotein</keyword>
<comment type="subcellular location">
    <subcellularLocation>
        <location evidence="1">Membrane</location>
        <topology evidence="1">Single-pass type II membrane protein</topology>
    </subcellularLocation>
</comment>
<dbReference type="Proteomes" id="UP000326458">
    <property type="component" value="Unassembled WGS sequence"/>
</dbReference>
<proteinExistence type="predicted"/>
<evidence type="ECO:0000256" key="5">
    <source>
        <dbReference type="ARBA" id="ARBA00022989"/>
    </source>
</evidence>
<evidence type="ECO:0000256" key="3">
    <source>
        <dbReference type="ARBA" id="ARBA00022734"/>
    </source>
</evidence>
<feature type="domain" description="C-type lectin" evidence="10">
    <location>
        <begin position="138"/>
        <end position="243"/>
    </location>
</feature>
<dbReference type="GO" id="GO:0030246">
    <property type="term" value="F:carbohydrate binding"/>
    <property type="evidence" value="ECO:0007669"/>
    <property type="project" value="UniProtKB-KW"/>
</dbReference>
<protein>
    <recommendedName>
        <fullName evidence="10">C-type lectin domain-containing protein</fullName>
    </recommendedName>
</protein>
<reference evidence="11 12" key="1">
    <citation type="submission" date="2019-06" db="EMBL/GenBank/DDBJ databases">
        <title>Discovery of a novel chromosome fission-fusion reversal in muntjac.</title>
        <authorList>
            <person name="Mudd A.B."/>
            <person name="Bredeson J.V."/>
            <person name="Baum R."/>
            <person name="Hockemeyer D."/>
            <person name="Rokhsar D.S."/>
        </authorList>
    </citation>
    <scope>NUCLEOTIDE SEQUENCE [LARGE SCALE GENOMIC DNA]</scope>
    <source>
        <strain evidence="11">UTSW_UCB_Mm</strain>
        <tissue evidence="11">Fibroblast cell line</tissue>
    </source>
</reference>
<evidence type="ECO:0000256" key="2">
    <source>
        <dbReference type="ARBA" id="ARBA00022692"/>
    </source>
</evidence>
<keyword evidence="2 9" id="KW-0812">Transmembrane</keyword>
<evidence type="ECO:0000313" key="11">
    <source>
        <dbReference type="EMBL" id="KAB0349947.1"/>
    </source>
</evidence>
<dbReference type="AlphaFoldDB" id="A0A5N3VKZ3"/>
<feature type="region of interest" description="Disordered" evidence="8">
    <location>
        <begin position="19"/>
        <end position="44"/>
    </location>
</feature>
<comment type="caution">
    <text evidence="11">The sequence shown here is derived from an EMBL/GenBank/DDBJ whole genome shotgun (WGS) entry which is preliminary data.</text>
</comment>
<keyword evidence="12" id="KW-1185">Reference proteome</keyword>
<dbReference type="SUPFAM" id="SSF56436">
    <property type="entry name" value="C-type lectin-like"/>
    <property type="match status" value="1"/>
</dbReference>
<dbReference type="InterPro" id="IPR033992">
    <property type="entry name" value="NKR-like_CTLD"/>
</dbReference>
<evidence type="ECO:0000256" key="9">
    <source>
        <dbReference type="SAM" id="Phobius"/>
    </source>
</evidence>
<dbReference type="InterPro" id="IPR050919">
    <property type="entry name" value="NKG2/CD94_NK_receptors"/>
</dbReference>
<feature type="transmembrane region" description="Helical" evidence="9">
    <location>
        <begin position="79"/>
        <end position="103"/>
    </location>
</feature>